<dbReference type="Proteomes" id="UP000002457">
    <property type="component" value="Chromosome"/>
</dbReference>
<dbReference type="InterPro" id="IPR011604">
    <property type="entry name" value="PDDEXK-like_dom_sf"/>
</dbReference>
<dbReference type="eggNOG" id="arCOG00793">
    <property type="taxonomic scope" value="Archaea"/>
</dbReference>
<gene>
    <name evidence="1" type="ordered locus">Mpal_0136</name>
</gene>
<dbReference type="AlphaFoldDB" id="B8GIH8"/>
<protein>
    <recommendedName>
        <fullName evidence="3">DUF83 domain-containing protein</fullName>
    </recommendedName>
</protein>
<sequence length="231" mass="25649">MWPLTRDGSDRSRPVRVSELVTAHRCPLRLYHLQGLDQPPSARYVIAKEIACHRGASTDPDLLWKEVQAVMPEIDPAMKIFLSTSLLACRTMVWPPFTEQDVPVRSEKHRILGTVDLAGGPHGLFGVIRSSSAPNEGIYTTDRIRVTAYALCLEELYHMPIREGVVVYLPDGVIRTCPISPRDRRAALTGRDTAARVISGEVPKRPLNPPCTNCPVADRCRQGASSRFEQG</sequence>
<dbReference type="RefSeq" id="WP_012616848.1">
    <property type="nucleotide sequence ID" value="NC_011832.1"/>
</dbReference>
<organism evidence="1 2">
    <name type="scientific">Methanosphaerula palustris (strain ATCC BAA-1556 / DSM 19958 / E1-9c)</name>
    <dbReference type="NCBI Taxonomy" id="521011"/>
    <lineage>
        <taxon>Archaea</taxon>
        <taxon>Methanobacteriati</taxon>
        <taxon>Methanobacteriota</taxon>
        <taxon>Stenosarchaea group</taxon>
        <taxon>Methanomicrobia</taxon>
        <taxon>Methanomicrobiales</taxon>
        <taxon>Methanoregulaceae</taxon>
        <taxon>Methanosphaerula</taxon>
    </lineage>
</organism>
<evidence type="ECO:0000313" key="2">
    <source>
        <dbReference type="Proteomes" id="UP000002457"/>
    </source>
</evidence>
<dbReference type="HOGENOM" id="CLU_1227666_0_0_2"/>
<proteinExistence type="predicted"/>
<evidence type="ECO:0000313" key="1">
    <source>
        <dbReference type="EMBL" id="ACL15529.1"/>
    </source>
</evidence>
<dbReference type="EMBL" id="CP001338">
    <property type="protein sequence ID" value="ACL15529.1"/>
    <property type="molecule type" value="Genomic_DNA"/>
</dbReference>
<name>B8GIH8_METPE</name>
<dbReference type="GeneID" id="7270906"/>
<dbReference type="KEGG" id="mpl:Mpal_0136"/>
<evidence type="ECO:0008006" key="3">
    <source>
        <dbReference type="Google" id="ProtNLM"/>
    </source>
</evidence>
<reference evidence="1 2" key="1">
    <citation type="journal article" date="2015" name="Genome Announc.">
        <title>Complete Genome Sequence of Methanosphaerula palustris E1-9CT, a Hydrogenotrophic Methanogen Isolated from a Minerotrophic Fen Peatland.</title>
        <authorList>
            <person name="Cadillo-Quiroz H."/>
            <person name="Browne P."/>
            <person name="Kyrpides N."/>
            <person name="Woyke T."/>
            <person name="Goodwin L."/>
            <person name="Detter C."/>
            <person name="Yavitt J.B."/>
            <person name="Zinder S.H."/>
        </authorList>
    </citation>
    <scope>NUCLEOTIDE SEQUENCE [LARGE SCALE GENOMIC DNA]</scope>
    <source>
        <strain evidence="2">ATCC BAA-1556 / DSM 19958 / E1-9c</strain>
    </source>
</reference>
<dbReference type="Gene3D" id="3.90.320.10">
    <property type="match status" value="1"/>
</dbReference>
<keyword evidence="2" id="KW-1185">Reference proteome</keyword>
<accession>B8GIH8</accession>
<dbReference type="STRING" id="521011.Mpal_0136"/>
<dbReference type="OrthoDB" id="26676at2157"/>